<dbReference type="Gene3D" id="2.40.50.140">
    <property type="entry name" value="Nucleic acid-binding proteins"/>
    <property type="match status" value="1"/>
</dbReference>
<comment type="caution">
    <text evidence="4">The sequence shown here is derived from an EMBL/GenBank/DDBJ whole genome shotgun (WGS) entry which is preliminary data.</text>
</comment>
<accession>A0A8J2MBK9</accession>
<evidence type="ECO:0000256" key="1">
    <source>
        <dbReference type="ARBA" id="ARBA00023125"/>
    </source>
</evidence>
<sequence length="252" mass="28206">MDYRDVIGTWSGYHKVNEILKEMFREVLSKSVSGVPIVQQVSRRLFAAQANLQQPADAGNDSSSDRSSEQTTPTVIRRNVNRVCLSGTVTSKPFYGTTRNGGKFGVVRIISNSFGGQYDFRVRLGTRTSLAYCRENVDEGSHLFVFGRLATFPRATADGTEGSSGTIMASRISVENSSTAAVHENEQFEDIDLSAEEDLEQSETKNEHIYVGKEVVQQSQQQQQQHQQQQQQQKQQQQQQYDETTVIDEGIV</sequence>
<dbReference type="AlphaFoldDB" id="A0A8J2MBK9"/>
<dbReference type="OrthoDB" id="5831294at2759"/>
<keyword evidence="1 2" id="KW-0238">DNA-binding</keyword>
<dbReference type="InterPro" id="IPR000424">
    <property type="entry name" value="Primosome_PriB/ssb"/>
</dbReference>
<proteinExistence type="predicted"/>
<feature type="compositionally biased region" description="Basic and acidic residues" evidence="3">
    <location>
        <begin position="202"/>
        <end position="211"/>
    </location>
</feature>
<gene>
    <name evidence="4" type="ORF">CJOHNSTONI_LOCUS7659</name>
</gene>
<protein>
    <submittedName>
        <fullName evidence="4">Uncharacterized protein</fullName>
    </submittedName>
</protein>
<feature type="region of interest" description="Disordered" evidence="3">
    <location>
        <begin position="198"/>
        <end position="252"/>
    </location>
</feature>
<evidence type="ECO:0000256" key="3">
    <source>
        <dbReference type="SAM" id="MobiDB-lite"/>
    </source>
</evidence>
<evidence type="ECO:0000256" key="2">
    <source>
        <dbReference type="PROSITE-ProRule" id="PRU00252"/>
    </source>
</evidence>
<reference evidence="4" key="1">
    <citation type="submission" date="2021-09" db="EMBL/GenBank/DDBJ databases">
        <authorList>
            <consortium name="Pathogen Informatics"/>
        </authorList>
    </citation>
    <scope>NUCLEOTIDE SEQUENCE</scope>
</reference>
<dbReference type="Proteomes" id="UP000746747">
    <property type="component" value="Unassembled WGS sequence"/>
</dbReference>
<name>A0A8J2MBK9_9BILA</name>
<dbReference type="GO" id="GO:0003697">
    <property type="term" value="F:single-stranded DNA binding"/>
    <property type="evidence" value="ECO:0007669"/>
    <property type="project" value="InterPro"/>
</dbReference>
<dbReference type="SUPFAM" id="SSF50249">
    <property type="entry name" value="Nucleic acid-binding proteins"/>
    <property type="match status" value="1"/>
</dbReference>
<organism evidence="4 5">
    <name type="scientific">Cercopithifilaria johnstoni</name>
    <dbReference type="NCBI Taxonomy" id="2874296"/>
    <lineage>
        <taxon>Eukaryota</taxon>
        <taxon>Metazoa</taxon>
        <taxon>Ecdysozoa</taxon>
        <taxon>Nematoda</taxon>
        <taxon>Chromadorea</taxon>
        <taxon>Rhabditida</taxon>
        <taxon>Spirurina</taxon>
        <taxon>Spiruromorpha</taxon>
        <taxon>Filarioidea</taxon>
        <taxon>Onchocercidae</taxon>
        <taxon>Cercopithifilaria</taxon>
    </lineage>
</organism>
<keyword evidence="5" id="KW-1185">Reference proteome</keyword>
<evidence type="ECO:0000313" key="5">
    <source>
        <dbReference type="Proteomes" id="UP000746747"/>
    </source>
</evidence>
<feature type="compositionally biased region" description="Low complexity" evidence="3">
    <location>
        <begin position="217"/>
        <end position="240"/>
    </location>
</feature>
<dbReference type="InterPro" id="IPR012340">
    <property type="entry name" value="NA-bd_OB-fold"/>
</dbReference>
<evidence type="ECO:0000313" key="4">
    <source>
        <dbReference type="EMBL" id="CAG9537899.1"/>
    </source>
</evidence>
<feature type="non-terminal residue" evidence="4">
    <location>
        <position position="1"/>
    </location>
</feature>
<dbReference type="PROSITE" id="PS50935">
    <property type="entry name" value="SSB"/>
    <property type="match status" value="1"/>
</dbReference>
<dbReference type="EMBL" id="CAKAEH010001598">
    <property type="protein sequence ID" value="CAG9537899.1"/>
    <property type="molecule type" value="Genomic_DNA"/>
</dbReference>